<protein>
    <recommendedName>
        <fullName evidence="5">Tetratricopeptide repeat protein</fullName>
    </recommendedName>
</protein>
<evidence type="ECO:0000313" key="4">
    <source>
        <dbReference type="Proteomes" id="UP000538666"/>
    </source>
</evidence>
<dbReference type="SUPFAM" id="SSF48452">
    <property type="entry name" value="TPR-like"/>
    <property type="match status" value="1"/>
</dbReference>
<feature type="chain" id="PRO_5032559191" description="Tetratricopeptide repeat protein" evidence="2">
    <location>
        <begin position="19"/>
        <end position="427"/>
    </location>
</feature>
<keyword evidence="4" id="KW-1185">Reference proteome</keyword>
<proteinExistence type="predicted"/>
<dbReference type="OrthoDB" id="105847at2"/>
<dbReference type="EMBL" id="JACHEK010000003">
    <property type="protein sequence ID" value="MBB6143937.1"/>
    <property type="molecule type" value="Genomic_DNA"/>
</dbReference>
<dbReference type="RefSeq" id="WP_050058503.1">
    <property type="nucleotide sequence ID" value="NZ_JACHEK010000003.1"/>
</dbReference>
<organism evidence="3 4">
    <name type="scientific">Silvibacterium bohemicum</name>
    <dbReference type="NCBI Taxonomy" id="1577686"/>
    <lineage>
        <taxon>Bacteria</taxon>
        <taxon>Pseudomonadati</taxon>
        <taxon>Acidobacteriota</taxon>
        <taxon>Terriglobia</taxon>
        <taxon>Terriglobales</taxon>
        <taxon>Acidobacteriaceae</taxon>
        <taxon>Silvibacterium</taxon>
    </lineage>
</organism>
<dbReference type="AlphaFoldDB" id="A0A841JTY2"/>
<evidence type="ECO:0000313" key="3">
    <source>
        <dbReference type="EMBL" id="MBB6143937.1"/>
    </source>
</evidence>
<evidence type="ECO:0000256" key="1">
    <source>
        <dbReference type="SAM" id="MobiDB-lite"/>
    </source>
</evidence>
<evidence type="ECO:0008006" key="5">
    <source>
        <dbReference type="Google" id="ProtNLM"/>
    </source>
</evidence>
<evidence type="ECO:0000256" key="2">
    <source>
        <dbReference type="SAM" id="SignalP"/>
    </source>
</evidence>
<sequence length="427" mass="45521">MKKVVFASLLAFASSTLASLPVAMAQDSGSQSGQITIKDPAEYNAYTNAIGQSAPAAKAAAIESFLQQYPNSVVKAEMLEQLVGAYQATGDAAKTFDAAKRLLQVDPTNLRALTFVVYVGKAQASGDQAKLDDAAANAQKGLTSTKPASMSDADYQKLKDLATPIFYDAIGADDVAKKDYKDAITAYTSELGAYKDPAQTTQNPALADTYYLGNAYVQEDPKDLVNGIWYLTRAAQYLPEPYKTTAEKAAEYWYTKYTGKMDGFDQVKQLAHDNVTPPASYKPVPAPPPPSPQELAHQAIVGTPDPSKLALGDQEYILSNGSTDDAQKVWGVLQGKTTQIPGVVISATADSVQLAVSDDAKQSQKADFTVNMKASLKDVPATGSTVTLIGTFDSYTQNPPMIIMKDGEAKPAAKPPARRPAHRPSSN</sequence>
<dbReference type="Proteomes" id="UP000538666">
    <property type="component" value="Unassembled WGS sequence"/>
</dbReference>
<feature type="compositionally biased region" description="Basic residues" evidence="1">
    <location>
        <begin position="416"/>
        <end position="427"/>
    </location>
</feature>
<feature type="region of interest" description="Disordered" evidence="1">
    <location>
        <begin position="404"/>
        <end position="427"/>
    </location>
</feature>
<dbReference type="Gene3D" id="1.25.40.10">
    <property type="entry name" value="Tetratricopeptide repeat domain"/>
    <property type="match status" value="1"/>
</dbReference>
<dbReference type="InterPro" id="IPR011990">
    <property type="entry name" value="TPR-like_helical_dom_sf"/>
</dbReference>
<name>A0A841JTY2_9BACT</name>
<comment type="caution">
    <text evidence="3">The sequence shown here is derived from an EMBL/GenBank/DDBJ whole genome shotgun (WGS) entry which is preliminary data.</text>
</comment>
<reference evidence="3 4" key="1">
    <citation type="submission" date="2020-08" db="EMBL/GenBank/DDBJ databases">
        <title>Genomic Encyclopedia of Type Strains, Phase IV (KMG-IV): sequencing the most valuable type-strain genomes for metagenomic binning, comparative biology and taxonomic classification.</title>
        <authorList>
            <person name="Goeker M."/>
        </authorList>
    </citation>
    <scope>NUCLEOTIDE SEQUENCE [LARGE SCALE GENOMIC DNA]</scope>
    <source>
        <strain evidence="3 4">DSM 103733</strain>
    </source>
</reference>
<keyword evidence="2" id="KW-0732">Signal</keyword>
<gene>
    <name evidence="3" type="ORF">HNQ77_001886</name>
</gene>
<feature type="signal peptide" evidence="2">
    <location>
        <begin position="1"/>
        <end position="18"/>
    </location>
</feature>
<accession>A0A841JTY2</accession>